<dbReference type="InterPro" id="IPR013783">
    <property type="entry name" value="Ig-like_fold"/>
</dbReference>
<dbReference type="InterPro" id="IPR018913">
    <property type="entry name" value="BppU_N"/>
</dbReference>
<dbReference type="Pfam" id="PF10651">
    <property type="entry name" value="BppU_N"/>
    <property type="match status" value="1"/>
</dbReference>
<protein>
    <recommendedName>
        <fullName evidence="1">Fibronectin type-III domain-containing protein</fullName>
    </recommendedName>
</protein>
<dbReference type="SMART" id="SM00060">
    <property type="entry name" value="FN3"/>
    <property type="match status" value="1"/>
</dbReference>
<dbReference type="Pfam" id="PF13290">
    <property type="entry name" value="CHB_HEX_C_1"/>
    <property type="match status" value="3"/>
</dbReference>
<dbReference type="Gene3D" id="2.60.40.10">
    <property type="entry name" value="Immunoglobulins"/>
    <property type="match status" value="1"/>
</dbReference>
<dbReference type="InterPro" id="IPR059177">
    <property type="entry name" value="GH29D-like_dom"/>
</dbReference>
<dbReference type="EMBL" id="MPON01000010">
    <property type="protein sequence ID" value="OKA34365.1"/>
    <property type="molecule type" value="Genomic_DNA"/>
</dbReference>
<dbReference type="InterPro" id="IPR003961">
    <property type="entry name" value="FN3_dom"/>
</dbReference>
<dbReference type="CDD" id="cd00063">
    <property type="entry name" value="FN3"/>
    <property type="match status" value="1"/>
</dbReference>
<comment type="caution">
    <text evidence="2">The sequence shown here is derived from an EMBL/GenBank/DDBJ whole genome shotgun (WGS) entry which is preliminary data.</text>
</comment>
<proteinExistence type="predicted"/>
<evidence type="ECO:0000313" key="2">
    <source>
        <dbReference type="EMBL" id="OKA34365.1"/>
    </source>
</evidence>
<organism evidence="2 3">
    <name type="scientific">Bacillus cereus</name>
    <dbReference type="NCBI Taxonomy" id="1396"/>
    <lineage>
        <taxon>Bacteria</taxon>
        <taxon>Bacillati</taxon>
        <taxon>Bacillota</taxon>
        <taxon>Bacilli</taxon>
        <taxon>Bacillales</taxon>
        <taxon>Bacillaceae</taxon>
        <taxon>Bacillus</taxon>
        <taxon>Bacillus cereus group</taxon>
    </lineage>
</organism>
<dbReference type="Gene3D" id="2.60.40.3350">
    <property type="match status" value="1"/>
</dbReference>
<reference evidence="2 3" key="1">
    <citation type="submission" date="2016-11" db="EMBL/GenBank/DDBJ databases">
        <title>Identification of Bacillus cereus isolated from egg-white.</title>
        <authorList>
            <person name="Soni A."/>
            <person name="Oey I."/>
            <person name="Silcock P."/>
            <person name="Bremer P."/>
        </authorList>
    </citation>
    <scope>NUCLEOTIDE SEQUENCE [LARGE SCALE GENOMIC DNA]</scope>
    <source>
        <strain evidence="2 3">NZAS03</strain>
    </source>
</reference>
<evidence type="ECO:0000313" key="3">
    <source>
        <dbReference type="Proteomes" id="UP000186535"/>
    </source>
</evidence>
<name>A0A1C4CAY4_BACCE</name>
<evidence type="ECO:0000259" key="1">
    <source>
        <dbReference type="PROSITE" id="PS50853"/>
    </source>
</evidence>
<dbReference type="PROSITE" id="PS50853">
    <property type="entry name" value="FN3"/>
    <property type="match status" value="1"/>
</dbReference>
<dbReference type="AlphaFoldDB" id="A0A1C4CAY4"/>
<gene>
    <name evidence="2" type="ORF">BJR07_22865</name>
</gene>
<dbReference type="InterPro" id="IPR036116">
    <property type="entry name" value="FN3_sf"/>
</dbReference>
<dbReference type="Pfam" id="PF00041">
    <property type="entry name" value="fn3"/>
    <property type="match status" value="1"/>
</dbReference>
<accession>A0A1C4CAY4</accession>
<dbReference type="SUPFAM" id="SSF49265">
    <property type="entry name" value="Fibronectin type III"/>
    <property type="match status" value="1"/>
</dbReference>
<dbReference type="RefSeq" id="WP_073518388.1">
    <property type="nucleotide sequence ID" value="NZ_MPOM01000003.1"/>
</dbReference>
<dbReference type="Proteomes" id="UP000186535">
    <property type="component" value="Unassembled WGS sequence"/>
</dbReference>
<feature type="domain" description="Fibronectin type-III" evidence="1">
    <location>
        <begin position="223"/>
        <end position="312"/>
    </location>
</feature>
<sequence length="739" mass="78126">MFKTYQLTIDVVQKEVIPTIVFHQDDYNTAKLLIIVRENGTILPLTQAKVRVVIKKKDNTFGWLDCDVTNAENGEVGFILSSNSLAEPGVVECALYIYKQDQTLVTPRFQYQVEAALIPNGTVESSNEFQALNKIIAESKALIDSAGKIGEIVEKANDVKDLLDQGSSLQNVISGMQTDIAYLKLNGGGGGGTVPSNVILFEDFNGGESVIVDTGTTPPDTTPPENVTNLRAINVTATTVTLTWAGSTSSDVAGYDIYKGTQYVTTVTGTTYDVGGLTALTSYTFWVKAKDRSGNVAIGTSVSATTSNTAPTDTTPPVVSATPVGGTFSSVQTVTLSANEAATIYYTLDGSTPTTSSPVYSNPITISTNKTLKYIGKDTAGNISAVQTQVYTINIPVDTTPPVITANPVGGSYSSPQTVTLSANETATIYYTIDGSNPTTSSPVYSSPITISSTITLKFFGKDSAGNASTVQTVTYTITASTLVASASVPSGTYDKTQTVTLSAAGANGKATIYFTVDGKAPTINSAVYSAPINVSSTSVIRFFARDSEGNKSPVSTAQYIIGTGSGGCYLFEGSVSSYLMLSNIITFDEIIMDFLPKQETGIWQYYVDARTGVSNGYFARTNSDVDEFGPGLQAVYVNGSVATSGVASVPNNVRSTLRLVYKGTSTDDVTFFNPASGNGSLMAKVYDIQFKLAGKVVARFDFTKNMGPGSTTGQIVPDISGNDNYAFMFGVNTEWKQS</sequence>